<dbReference type="AlphaFoldDB" id="A2BZ73"/>
<evidence type="ECO:0000256" key="5">
    <source>
        <dbReference type="RuleBase" id="RU003684"/>
    </source>
</evidence>
<comment type="similarity">
    <text evidence="1">Belongs to the arginase family. Agmatinase subfamily.</text>
</comment>
<dbReference type="HOGENOM" id="CLU_039478_0_2_3"/>
<sequence>MINKNLFDKEKAIFMGSKRNPDNCSIGIFGVNYDGTCSYKSGAKFGPNAIRQVSTCLETFCPRLEKDLEDFNYVDFGSLIIHKKDSKSVIKSVKSATNFLMSKSLAPIMLGGEHSITRGAIEALVKKYPDLILIQLDAHADLRSSYMGNEHSHACTMQRCLDVLPEKKILQVGIRSGTKEEFKFMRHQNQLVRFSPGGNTQELKKALIPYSNSPIYLTIDLDWFDPSLLPGTGTPEPGGFFWNDFEAILDTLKNIRIVASDIVELSPDIDNSGVSSVVAAKVLRSLIMSLKNMQ</sequence>
<dbReference type="InterPro" id="IPR005925">
    <property type="entry name" value="Agmatinase-rel"/>
</dbReference>
<comment type="cofactor">
    <cofactor evidence="4">
        <name>Mn(2+)</name>
        <dbReference type="ChEBI" id="CHEBI:29035"/>
    </cofactor>
    <text evidence="4">Binds 2 manganese ions per subunit.</text>
</comment>
<feature type="binding site" evidence="4">
    <location>
        <position position="220"/>
    </location>
    <ligand>
        <name>Mn(2+)</name>
        <dbReference type="ChEBI" id="CHEBI:29035"/>
        <label>1</label>
    </ligand>
</feature>
<organism evidence="6 7">
    <name type="scientific">Prochlorococcus marinus (strain MIT 9515)</name>
    <dbReference type="NCBI Taxonomy" id="167542"/>
    <lineage>
        <taxon>Bacteria</taxon>
        <taxon>Bacillati</taxon>
        <taxon>Cyanobacteriota</taxon>
        <taxon>Cyanophyceae</taxon>
        <taxon>Synechococcales</taxon>
        <taxon>Prochlorococcaceae</taxon>
        <taxon>Prochlorococcus</taxon>
    </lineage>
</organism>
<accession>A2BZ73</accession>
<evidence type="ECO:0000313" key="7">
    <source>
        <dbReference type="Proteomes" id="UP000001589"/>
    </source>
</evidence>
<evidence type="ECO:0000256" key="3">
    <source>
        <dbReference type="ARBA" id="ARBA00022801"/>
    </source>
</evidence>
<feature type="binding site" evidence="4">
    <location>
        <position position="139"/>
    </location>
    <ligand>
        <name>Mn(2+)</name>
        <dbReference type="ChEBI" id="CHEBI:29035"/>
        <label>1</label>
    </ligand>
</feature>
<dbReference type="GO" id="GO:0008783">
    <property type="term" value="F:agmatinase activity"/>
    <property type="evidence" value="ECO:0007669"/>
    <property type="project" value="UniProtKB-EC"/>
</dbReference>
<evidence type="ECO:0000313" key="6">
    <source>
        <dbReference type="EMBL" id="ABM73084.1"/>
    </source>
</evidence>
<dbReference type="PANTHER" id="PTHR11358:SF26">
    <property type="entry name" value="GUANIDINO ACID HYDROLASE, MITOCHONDRIAL"/>
    <property type="match status" value="1"/>
</dbReference>
<dbReference type="InterPro" id="IPR023696">
    <property type="entry name" value="Ureohydrolase_dom_sf"/>
</dbReference>
<keyword evidence="2 4" id="KW-0479">Metal-binding</keyword>
<name>A2BZ73_PROM5</name>
<dbReference type="PANTHER" id="PTHR11358">
    <property type="entry name" value="ARGINASE/AGMATINASE"/>
    <property type="match status" value="1"/>
</dbReference>
<protein>
    <submittedName>
        <fullName evidence="6">Arginase family</fullName>
        <ecNumber evidence="6">3.5.3.11</ecNumber>
    </submittedName>
</protein>
<dbReference type="CDD" id="cd11593">
    <property type="entry name" value="Agmatinase-like_2"/>
    <property type="match status" value="1"/>
</dbReference>
<proteinExistence type="inferred from homology"/>
<reference evidence="6 7" key="1">
    <citation type="journal article" date="2007" name="PLoS Genet.">
        <title>Patterns and implications of gene gain and loss in the evolution of Prochlorococcus.</title>
        <authorList>
            <person name="Kettler G.C."/>
            <person name="Martiny A.C."/>
            <person name="Huang K."/>
            <person name="Zucker J."/>
            <person name="Coleman M.L."/>
            <person name="Rodrigue S."/>
            <person name="Chen F."/>
            <person name="Lapidus A."/>
            <person name="Ferriera S."/>
            <person name="Johnson J."/>
            <person name="Steglich C."/>
            <person name="Church G.M."/>
            <person name="Richardson P."/>
            <person name="Chisholm S.W."/>
        </authorList>
    </citation>
    <scope>NUCLEOTIDE SEQUENCE [LARGE SCALE GENOMIC DNA]</scope>
    <source>
        <strain evidence="6 7">MIT 9515</strain>
    </source>
</reference>
<keyword evidence="3 5" id="KW-0378">Hydrolase</keyword>
<feature type="binding site" evidence="4">
    <location>
        <position position="222"/>
    </location>
    <ligand>
        <name>Mn(2+)</name>
        <dbReference type="ChEBI" id="CHEBI:29035"/>
        <label>1</label>
    </ligand>
</feature>
<feature type="binding site" evidence="4">
    <location>
        <position position="137"/>
    </location>
    <ligand>
        <name>Mn(2+)</name>
        <dbReference type="ChEBI" id="CHEBI:29035"/>
        <label>1</label>
    </ligand>
</feature>
<gene>
    <name evidence="6" type="primary">speB</name>
    <name evidence="6" type="ordered locus">P9515_18771</name>
</gene>
<dbReference type="STRING" id="167542.P9515_18771"/>
<dbReference type="NCBIfam" id="TIGR01230">
    <property type="entry name" value="agmatinase"/>
    <property type="match status" value="1"/>
</dbReference>
<dbReference type="InterPro" id="IPR020855">
    <property type="entry name" value="Ureohydrolase_Mn_BS"/>
</dbReference>
<keyword evidence="4" id="KW-0464">Manganese</keyword>
<dbReference type="PROSITE" id="PS01053">
    <property type="entry name" value="ARGINASE_1"/>
    <property type="match status" value="1"/>
</dbReference>
<dbReference type="Pfam" id="PF00491">
    <property type="entry name" value="Arginase"/>
    <property type="match status" value="1"/>
</dbReference>
<dbReference type="InterPro" id="IPR006035">
    <property type="entry name" value="Ureohydrolase"/>
</dbReference>
<dbReference type="GO" id="GO:0033389">
    <property type="term" value="P:putrescine biosynthetic process from arginine, via agmatine"/>
    <property type="evidence" value="ECO:0007669"/>
    <property type="project" value="TreeGrafter"/>
</dbReference>
<dbReference type="OrthoDB" id="9788689at2"/>
<dbReference type="KEGG" id="pmc:P9515_18771"/>
<dbReference type="EMBL" id="CP000552">
    <property type="protein sequence ID" value="ABM73084.1"/>
    <property type="molecule type" value="Genomic_DNA"/>
</dbReference>
<evidence type="ECO:0000256" key="1">
    <source>
        <dbReference type="ARBA" id="ARBA00009227"/>
    </source>
</evidence>
<feature type="binding site" evidence="4">
    <location>
        <position position="141"/>
    </location>
    <ligand>
        <name>Mn(2+)</name>
        <dbReference type="ChEBI" id="CHEBI:29035"/>
        <label>1</label>
    </ligand>
</feature>
<dbReference type="PROSITE" id="PS51409">
    <property type="entry name" value="ARGINASE_2"/>
    <property type="match status" value="1"/>
</dbReference>
<dbReference type="RefSeq" id="WP_011821168.1">
    <property type="nucleotide sequence ID" value="NC_008817.1"/>
</dbReference>
<evidence type="ECO:0000256" key="4">
    <source>
        <dbReference type="PIRSR" id="PIRSR036979-1"/>
    </source>
</evidence>
<dbReference type="GeneID" id="60202172"/>
<evidence type="ECO:0000256" key="2">
    <source>
        <dbReference type="ARBA" id="ARBA00022723"/>
    </source>
</evidence>
<dbReference type="Proteomes" id="UP000001589">
    <property type="component" value="Chromosome"/>
</dbReference>
<dbReference type="EC" id="3.5.3.11" evidence="6"/>
<dbReference type="GO" id="GO:0046872">
    <property type="term" value="F:metal ion binding"/>
    <property type="evidence" value="ECO:0007669"/>
    <property type="project" value="UniProtKB-KW"/>
</dbReference>
<dbReference type="eggNOG" id="COG0010">
    <property type="taxonomic scope" value="Bacteria"/>
</dbReference>
<dbReference type="Gene3D" id="3.40.800.10">
    <property type="entry name" value="Ureohydrolase domain"/>
    <property type="match status" value="1"/>
</dbReference>
<dbReference type="PIRSF" id="PIRSF036979">
    <property type="entry name" value="Arginase"/>
    <property type="match status" value="1"/>
</dbReference>
<dbReference type="SUPFAM" id="SSF52768">
    <property type="entry name" value="Arginase/deacetylase"/>
    <property type="match status" value="1"/>
</dbReference>
<feature type="binding site" evidence="4">
    <location>
        <position position="114"/>
    </location>
    <ligand>
        <name>Mn(2+)</name>
        <dbReference type="ChEBI" id="CHEBI:29035"/>
        <label>1</label>
    </ligand>
</feature>